<evidence type="ECO:0000256" key="5">
    <source>
        <dbReference type="ARBA" id="ARBA00022741"/>
    </source>
</evidence>
<proteinExistence type="predicted"/>
<evidence type="ECO:0000313" key="12">
    <source>
        <dbReference type="Proteomes" id="UP000186040"/>
    </source>
</evidence>
<dbReference type="Gene3D" id="3.30.565.10">
    <property type="entry name" value="Histidine kinase-like ATPase, C-terminal domain"/>
    <property type="match status" value="1"/>
</dbReference>
<evidence type="ECO:0000256" key="7">
    <source>
        <dbReference type="ARBA" id="ARBA00022840"/>
    </source>
</evidence>
<reference evidence="11 12" key="1">
    <citation type="submission" date="2016-10" db="EMBL/GenBank/DDBJ databases">
        <title>The Draft Genome Sequence of Actinokineospora bangkokensis 44EHWT reveals the biosynthetic pathway of antifungal compounds Thailandins with unusual extender unit butylmalonyl-CoA.</title>
        <authorList>
            <person name="Greule A."/>
            <person name="Intra B."/>
            <person name="Flemming S."/>
            <person name="Rommel M.G."/>
            <person name="Panbangred W."/>
            <person name="Bechthold A."/>
        </authorList>
    </citation>
    <scope>NUCLEOTIDE SEQUENCE [LARGE SCALE GENOMIC DNA]</scope>
    <source>
        <strain evidence="11 12">44EHW</strain>
    </source>
</reference>
<keyword evidence="3" id="KW-0597">Phosphoprotein</keyword>
<dbReference type="GO" id="GO:0000155">
    <property type="term" value="F:phosphorelay sensor kinase activity"/>
    <property type="evidence" value="ECO:0007669"/>
    <property type="project" value="InterPro"/>
</dbReference>
<protein>
    <recommendedName>
        <fullName evidence="2">histidine kinase</fullName>
        <ecNumber evidence="2">2.7.13.3</ecNumber>
    </recommendedName>
</protein>
<evidence type="ECO:0000256" key="9">
    <source>
        <dbReference type="SAM" id="Coils"/>
    </source>
</evidence>
<keyword evidence="6 11" id="KW-0418">Kinase</keyword>
<gene>
    <name evidence="11" type="ORF">BJP25_16280</name>
</gene>
<keyword evidence="4" id="KW-0808">Transferase</keyword>
<keyword evidence="7" id="KW-0067">ATP-binding</keyword>
<dbReference type="AlphaFoldDB" id="A0A1Q9LP20"/>
<dbReference type="SMART" id="SM00387">
    <property type="entry name" value="HATPase_c"/>
    <property type="match status" value="1"/>
</dbReference>
<keyword evidence="8" id="KW-0902">Two-component regulatory system</keyword>
<dbReference type="EMBL" id="MKQR01000009">
    <property type="protein sequence ID" value="OLR93796.1"/>
    <property type="molecule type" value="Genomic_DNA"/>
</dbReference>
<dbReference type="PANTHER" id="PTHR24421">
    <property type="entry name" value="NITRATE/NITRITE SENSOR PROTEIN NARX-RELATED"/>
    <property type="match status" value="1"/>
</dbReference>
<dbReference type="PANTHER" id="PTHR24421:SF10">
    <property type="entry name" value="NITRATE_NITRITE SENSOR PROTEIN NARQ"/>
    <property type="match status" value="1"/>
</dbReference>
<comment type="caution">
    <text evidence="11">The sequence shown here is derived from an EMBL/GenBank/DDBJ whole genome shotgun (WGS) entry which is preliminary data.</text>
</comment>
<dbReference type="GO" id="GO:0016020">
    <property type="term" value="C:membrane"/>
    <property type="evidence" value="ECO:0007669"/>
    <property type="project" value="InterPro"/>
</dbReference>
<evidence type="ECO:0000256" key="4">
    <source>
        <dbReference type="ARBA" id="ARBA00022679"/>
    </source>
</evidence>
<evidence type="ECO:0000256" key="8">
    <source>
        <dbReference type="ARBA" id="ARBA00023012"/>
    </source>
</evidence>
<feature type="coiled-coil region" evidence="9">
    <location>
        <begin position="163"/>
        <end position="190"/>
    </location>
</feature>
<dbReference type="Gene3D" id="1.20.5.1930">
    <property type="match status" value="1"/>
</dbReference>
<dbReference type="SUPFAM" id="SSF55874">
    <property type="entry name" value="ATPase domain of HSP90 chaperone/DNA topoisomerase II/histidine kinase"/>
    <property type="match status" value="1"/>
</dbReference>
<evidence type="ECO:0000259" key="10">
    <source>
        <dbReference type="SMART" id="SM00387"/>
    </source>
</evidence>
<dbReference type="Pfam" id="PF02518">
    <property type="entry name" value="HATPase_c"/>
    <property type="match status" value="1"/>
</dbReference>
<dbReference type="GO" id="GO:0046983">
    <property type="term" value="F:protein dimerization activity"/>
    <property type="evidence" value="ECO:0007669"/>
    <property type="project" value="InterPro"/>
</dbReference>
<keyword evidence="9" id="KW-0175">Coiled coil</keyword>
<dbReference type="InterPro" id="IPR011712">
    <property type="entry name" value="Sig_transdc_His_kin_sub3_dim/P"/>
</dbReference>
<dbReference type="STRING" id="1193682.BJP25_16280"/>
<organism evidence="11 12">
    <name type="scientific">Actinokineospora bangkokensis</name>
    <dbReference type="NCBI Taxonomy" id="1193682"/>
    <lineage>
        <taxon>Bacteria</taxon>
        <taxon>Bacillati</taxon>
        <taxon>Actinomycetota</taxon>
        <taxon>Actinomycetes</taxon>
        <taxon>Pseudonocardiales</taxon>
        <taxon>Pseudonocardiaceae</taxon>
        <taxon>Actinokineospora</taxon>
    </lineage>
</organism>
<dbReference type="InterPro" id="IPR036890">
    <property type="entry name" value="HATPase_C_sf"/>
</dbReference>
<dbReference type="Proteomes" id="UP000186040">
    <property type="component" value="Unassembled WGS sequence"/>
</dbReference>
<accession>A0A1Q9LP20</accession>
<dbReference type="EC" id="2.7.13.3" evidence="2"/>
<name>A0A1Q9LP20_9PSEU</name>
<evidence type="ECO:0000313" key="11">
    <source>
        <dbReference type="EMBL" id="OLR93796.1"/>
    </source>
</evidence>
<dbReference type="GO" id="GO:0005524">
    <property type="term" value="F:ATP binding"/>
    <property type="evidence" value="ECO:0007669"/>
    <property type="project" value="UniProtKB-KW"/>
</dbReference>
<dbReference type="InterPro" id="IPR050482">
    <property type="entry name" value="Sensor_HK_TwoCompSys"/>
</dbReference>
<dbReference type="InterPro" id="IPR003594">
    <property type="entry name" value="HATPase_dom"/>
</dbReference>
<evidence type="ECO:0000256" key="3">
    <source>
        <dbReference type="ARBA" id="ARBA00022553"/>
    </source>
</evidence>
<dbReference type="Pfam" id="PF07730">
    <property type="entry name" value="HisKA_3"/>
    <property type="match status" value="1"/>
</dbReference>
<dbReference type="CDD" id="cd16917">
    <property type="entry name" value="HATPase_UhpB-NarQ-NarX-like"/>
    <property type="match status" value="1"/>
</dbReference>
<comment type="catalytic activity">
    <reaction evidence="1">
        <text>ATP + protein L-histidine = ADP + protein N-phospho-L-histidine.</text>
        <dbReference type="EC" id="2.7.13.3"/>
    </reaction>
</comment>
<sequence length="420" mass="44323">MLSPPRDQAPEAHRREAARIAVVAALLAALDLSLGLGDAPTTGFLGPHAGLTAQLLADASLLLAARFPRAVGAFVLLVGAAMAISSQLAPGLLLPPHQLSPVTVPRATPVVVILVALHQDRRYALALTALFAVFAGRLWAPDWSITPFGLLSTLGPALGALYFDARRQLVRSLRDRAERAEREQLLLAERARFEERRRLASEMHDVVTHRLSLIVLHAGALRVSSTDEAVRAAADDIRASGSQAMKELHDLIGVLRSPNADEPLVAGAAEPATAGPIAADLDTLVAESNAVGMPTEVEVIGAVTALTPAVARTAHRVVQEALTNARKHSPGSRVKITLRYQNQDVRVRVTNTAPTAEPDPVLSGSGSGAGLTGLRHRIEVIGGKLEAGPTDSGGFRLDAILPAYVPTPESRPHDPPGPRR</sequence>
<evidence type="ECO:0000256" key="2">
    <source>
        <dbReference type="ARBA" id="ARBA00012438"/>
    </source>
</evidence>
<feature type="domain" description="Histidine kinase/HSP90-like ATPase" evidence="10">
    <location>
        <begin position="309"/>
        <end position="405"/>
    </location>
</feature>
<evidence type="ECO:0000256" key="1">
    <source>
        <dbReference type="ARBA" id="ARBA00000085"/>
    </source>
</evidence>
<keyword evidence="5" id="KW-0547">Nucleotide-binding</keyword>
<evidence type="ECO:0000256" key="6">
    <source>
        <dbReference type="ARBA" id="ARBA00022777"/>
    </source>
</evidence>
<keyword evidence="12" id="KW-1185">Reference proteome</keyword>